<evidence type="ECO:0000313" key="2">
    <source>
        <dbReference type="EMBL" id="GAA2081538.1"/>
    </source>
</evidence>
<organism evidence="2 3">
    <name type="scientific">Streptomyces albiaxialis</name>
    <dbReference type="NCBI Taxonomy" id="329523"/>
    <lineage>
        <taxon>Bacteria</taxon>
        <taxon>Bacillati</taxon>
        <taxon>Actinomycetota</taxon>
        <taxon>Actinomycetes</taxon>
        <taxon>Kitasatosporales</taxon>
        <taxon>Streptomycetaceae</taxon>
        <taxon>Streptomyces</taxon>
    </lineage>
</organism>
<dbReference type="PANTHER" id="PTHR13887:SF41">
    <property type="entry name" value="THIOREDOXIN SUPERFAMILY PROTEIN"/>
    <property type="match status" value="1"/>
</dbReference>
<dbReference type="Gene3D" id="3.40.30.10">
    <property type="entry name" value="Glutaredoxin"/>
    <property type="match status" value="1"/>
</dbReference>
<comment type="caution">
    <text evidence="2">The sequence shown here is derived from an EMBL/GenBank/DDBJ whole genome shotgun (WGS) entry which is preliminary data.</text>
</comment>
<gene>
    <name evidence="2" type="ORF">GCM10009801_40560</name>
</gene>
<proteinExistence type="predicted"/>
<dbReference type="InterPro" id="IPR001853">
    <property type="entry name" value="DSBA-like_thioredoxin_dom"/>
</dbReference>
<dbReference type="InterPro" id="IPR036249">
    <property type="entry name" value="Thioredoxin-like_sf"/>
</dbReference>
<dbReference type="CDD" id="cd03024">
    <property type="entry name" value="DsbA_FrnE"/>
    <property type="match status" value="1"/>
</dbReference>
<name>A0ABN2W2H4_9ACTN</name>
<accession>A0ABN2W2H4</accession>
<dbReference type="Proteomes" id="UP001500016">
    <property type="component" value="Unassembled WGS sequence"/>
</dbReference>
<keyword evidence="3" id="KW-1185">Reference proteome</keyword>
<feature type="domain" description="DSBA-like thioredoxin" evidence="1">
    <location>
        <begin position="3"/>
        <end position="207"/>
    </location>
</feature>
<evidence type="ECO:0000313" key="3">
    <source>
        <dbReference type="Proteomes" id="UP001500016"/>
    </source>
</evidence>
<dbReference type="RefSeq" id="WP_344530134.1">
    <property type="nucleotide sequence ID" value="NZ_BAAAPE010000010.1"/>
</dbReference>
<dbReference type="PANTHER" id="PTHR13887">
    <property type="entry name" value="GLUTATHIONE S-TRANSFERASE KAPPA"/>
    <property type="match status" value="1"/>
</dbReference>
<dbReference type="EMBL" id="BAAAPE010000010">
    <property type="protein sequence ID" value="GAA2081538.1"/>
    <property type="molecule type" value="Genomic_DNA"/>
</dbReference>
<evidence type="ECO:0000259" key="1">
    <source>
        <dbReference type="Pfam" id="PF01323"/>
    </source>
</evidence>
<dbReference type="Pfam" id="PF01323">
    <property type="entry name" value="DSBA"/>
    <property type="match status" value="1"/>
</dbReference>
<sequence>MRVEIWSDIACPFCYIGKARFEKGLAAFAHRDDVEVHHRSFELNPNAGDPPGAPVTTMLVEKYGLSPEQAEAAERDVAASAAGEGLEYGEGREISGSTFDLHRLLHAARTHGEKAHDALLDAFYRAHFADLLNLNDQETLLRVVTGAGVDESEARAVLADKEAYAEAVRTDEREAAQLGATGVPFFVIDRRFGVSGAQPPEVFTQALDQAYAAGGGLVTVAAAAQGTDAPVCEDGACEIPDAKP</sequence>
<protein>
    <submittedName>
        <fullName evidence="2">DsbA family oxidoreductase</fullName>
    </submittedName>
</protein>
<dbReference type="SUPFAM" id="SSF52833">
    <property type="entry name" value="Thioredoxin-like"/>
    <property type="match status" value="1"/>
</dbReference>
<reference evidence="2 3" key="1">
    <citation type="journal article" date="2019" name="Int. J. Syst. Evol. Microbiol.">
        <title>The Global Catalogue of Microorganisms (GCM) 10K type strain sequencing project: providing services to taxonomists for standard genome sequencing and annotation.</title>
        <authorList>
            <consortium name="The Broad Institute Genomics Platform"/>
            <consortium name="The Broad Institute Genome Sequencing Center for Infectious Disease"/>
            <person name="Wu L."/>
            <person name="Ma J."/>
        </authorList>
    </citation>
    <scope>NUCLEOTIDE SEQUENCE [LARGE SCALE GENOMIC DNA]</scope>
    <source>
        <strain evidence="2 3">JCM 15478</strain>
    </source>
</reference>